<organism evidence="1 2">
    <name type="scientific">Stylosanthes scabra</name>
    <dbReference type="NCBI Taxonomy" id="79078"/>
    <lineage>
        <taxon>Eukaryota</taxon>
        <taxon>Viridiplantae</taxon>
        <taxon>Streptophyta</taxon>
        <taxon>Embryophyta</taxon>
        <taxon>Tracheophyta</taxon>
        <taxon>Spermatophyta</taxon>
        <taxon>Magnoliopsida</taxon>
        <taxon>eudicotyledons</taxon>
        <taxon>Gunneridae</taxon>
        <taxon>Pentapetalae</taxon>
        <taxon>rosids</taxon>
        <taxon>fabids</taxon>
        <taxon>Fabales</taxon>
        <taxon>Fabaceae</taxon>
        <taxon>Papilionoideae</taxon>
        <taxon>50 kb inversion clade</taxon>
        <taxon>dalbergioids sensu lato</taxon>
        <taxon>Dalbergieae</taxon>
        <taxon>Pterocarpus clade</taxon>
        <taxon>Stylosanthes</taxon>
    </lineage>
</organism>
<dbReference type="EMBL" id="JASCZI010213533">
    <property type="protein sequence ID" value="MED6201386.1"/>
    <property type="molecule type" value="Genomic_DNA"/>
</dbReference>
<evidence type="ECO:0000313" key="2">
    <source>
        <dbReference type="Proteomes" id="UP001341840"/>
    </source>
</evidence>
<sequence>KIGQRAHVICELSHIIREPWHPKKQLKTATARYTWLSSVIREAWRQRSYLRQRPHVIREAWTLYVSQDFHFQ</sequence>
<gene>
    <name evidence="1" type="ORF">PIB30_094419</name>
</gene>
<feature type="non-terminal residue" evidence="1">
    <location>
        <position position="1"/>
    </location>
</feature>
<dbReference type="Proteomes" id="UP001341840">
    <property type="component" value="Unassembled WGS sequence"/>
</dbReference>
<proteinExistence type="predicted"/>
<evidence type="ECO:0000313" key="1">
    <source>
        <dbReference type="EMBL" id="MED6201386.1"/>
    </source>
</evidence>
<accession>A0ABU6XVQ1</accession>
<keyword evidence="2" id="KW-1185">Reference proteome</keyword>
<reference evidence="1 2" key="1">
    <citation type="journal article" date="2023" name="Plants (Basel)">
        <title>Bridging the Gap: Combining Genomics and Transcriptomics Approaches to Understand Stylosanthes scabra, an Orphan Legume from the Brazilian Caatinga.</title>
        <authorList>
            <person name="Ferreira-Neto J.R.C."/>
            <person name="da Silva M.D."/>
            <person name="Binneck E."/>
            <person name="de Melo N.F."/>
            <person name="da Silva R.H."/>
            <person name="de Melo A.L.T.M."/>
            <person name="Pandolfi V."/>
            <person name="Bustamante F.O."/>
            <person name="Brasileiro-Vidal A.C."/>
            <person name="Benko-Iseppon A.M."/>
        </authorList>
    </citation>
    <scope>NUCLEOTIDE SEQUENCE [LARGE SCALE GENOMIC DNA]</scope>
    <source>
        <tissue evidence="1">Leaves</tissue>
    </source>
</reference>
<comment type="caution">
    <text evidence="1">The sequence shown here is derived from an EMBL/GenBank/DDBJ whole genome shotgun (WGS) entry which is preliminary data.</text>
</comment>
<name>A0ABU6XVQ1_9FABA</name>
<protein>
    <submittedName>
        <fullName evidence="1">Uncharacterized protein</fullName>
    </submittedName>
</protein>